<dbReference type="GO" id="GO:0042956">
    <property type="term" value="P:maltodextrin transmembrane transport"/>
    <property type="evidence" value="ECO:0007669"/>
    <property type="project" value="TreeGrafter"/>
</dbReference>
<keyword evidence="6" id="KW-1185">Reference proteome</keyword>
<proteinExistence type="inferred from homology"/>
<organism evidence="5 6">
    <name type="scientific">Tessaracoccus aquimaris</name>
    <dbReference type="NCBI Taxonomy" id="1332264"/>
    <lineage>
        <taxon>Bacteria</taxon>
        <taxon>Bacillati</taxon>
        <taxon>Actinomycetota</taxon>
        <taxon>Actinomycetes</taxon>
        <taxon>Propionibacteriales</taxon>
        <taxon>Propionibacteriaceae</taxon>
        <taxon>Tessaracoccus</taxon>
    </lineage>
</organism>
<dbReference type="PROSITE" id="PS51257">
    <property type="entry name" value="PROKAR_LIPOPROTEIN"/>
    <property type="match status" value="1"/>
</dbReference>
<dbReference type="SUPFAM" id="SSF53850">
    <property type="entry name" value="Periplasmic binding protein-like II"/>
    <property type="match status" value="1"/>
</dbReference>
<dbReference type="InterPro" id="IPR006059">
    <property type="entry name" value="SBP"/>
</dbReference>
<dbReference type="Gene3D" id="3.40.190.10">
    <property type="entry name" value="Periplasmic binding protein-like II"/>
    <property type="match status" value="1"/>
</dbReference>
<dbReference type="Proteomes" id="UP000188145">
    <property type="component" value="Chromosome"/>
</dbReference>
<evidence type="ECO:0000313" key="6">
    <source>
        <dbReference type="Proteomes" id="UP000188145"/>
    </source>
</evidence>
<sequence>MRRGATLAAGFAALALALTACGGAADEPSAKPTDAGATSDAQPAEKVDLKFQSLSDQPATIEVTKQIVDKWNTDNPNIQVEIVPAGWDGIYDKLIAQFNGGAAPDIIHYEAASIVPFARDGYLADLGEHMSEERKKDIPEGILKSVTVDDQIVAYPTELQSYMVFANTKLLKDAGVEVPTGETMTWDQLREMSKKATANGVSGIGWGLASPTAAFMAMGPGFDGTFFEGTGTDAKINVGDNELAIPELVHEMAYTDKSLLPVTLTQSGGKTLPYFYDGKIAMTIQGSYQAANIAKDAPEGFEWTVLPPLEGTAGANQAANPQTLSVNVDSEHVKESVQFIEYFTNTENLAAVNKADALIPATTSAQEALAKEMEGETGWDNILKSGSHMTDAPYLFADAYAQWKDTVATPAFQRYLANEIDKAGLQKALTDGWDQVNR</sequence>
<evidence type="ECO:0000256" key="4">
    <source>
        <dbReference type="SAM" id="SignalP"/>
    </source>
</evidence>
<evidence type="ECO:0000256" key="3">
    <source>
        <dbReference type="ARBA" id="ARBA00022729"/>
    </source>
</evidence>
<dbReference type="STRING" id="1332264.BW730_15795"/>
<dbReference type="Pfam" id="PF01547">
    <property type="entry name" value="SBP_bac_1"/>
    <property type="match status" value="1"/>
</dbReference>
<dbReference type="GO" id="GO:1901982">
    <property type="term" value="F:maltose binding"/>
    <property type="evidence" value="ECO:0007669"/>
    <property type="project" value="TreeGrafter"/>
</dbReference>
<dbReference type="GO" id="GO:0055052">
    <property type="term" value="C:ATP-binding cassette (ABC) transporter complex, substrate-binding subunit-containing"/>
    <property type="evidence" value="ECO:0007669"/>
    <property type="project" value="TreeGrafter"/>
</dbReference>
<evidence type="ECO:0000313" key="5">
    <source>
        <dbReference type="EMBL" id="AQP49418.1"/>
    </source>
</evidence>
<keyword evidence="3 4" id="KW-0732">Signal</keyword>
<feature type="signal peptide" evidence="4">
    <location>
        <begin position="1"/>
        <end position="24"/>
    </location>
</feature>
<accession>A0A1Q2CTG3</accession>
<dbReference type="PANTHER" id="PTHR30061:SF50">
    <property type="entry name" value="MALTOSE_MALTODEXTRIN-BINDING PERIPLASMIC PROTEIN"/>
    <property type="match status" value="1"/>
</dbReference>
<gene>
    <name evidence="5" type="ORF">BW730_15795</name>
</gene>
<evidence type="ECO:0000256" key="1">
    <source>
        <dbReference type="ARBA" id="ARBA00008520"/>
    </source>
</evidence>
<dbReference type="EMBL" id="CP019606">
    <property type="protein sequence ID" value="AQP49418.1"/>
    <property type="molecule type" value="Genomic_DNA"/>
</dbReference>
<name>A0A1Q2CTG3_9ACTN</name>
<protein>
    <recommendedName>
        <fullName evidence="7">Sugar ABC transporter substrate-binding protein</fullName>
    </recommendedName>
</protein>
<dbReference type="KEGG" id="tes:BW730_15795"/>
<keyword evidence="2" id="KW-0813">Transport</keyword>
<reference evidence="6" key="1">
    <citation type="submission" date="2017-02" db="EMBL/GenBank/DDBJ databases">
        <title>Tessaracoccus aquaemaris sp. nov., isolated from the intestine of a Korean rockfish, Sebastes schlegelii, in a marine aquaculture pond.</title>
        <authorList>
            <person name="Tak E.J."/>
            <person name="Bae J.-W."/>
        </authorList>
    </citation>
    <scope>NUCLEOTIDE SEQUENCE [LARGE SCALE GENOMIC DNA]</scope>
    <source>
        <strain evidence="6">NSG39</strain>
    </source>
</reference>
<dbReference type="GO" id="GO:0015768">
    <property type="term" value="P:maltose transport"/>
    <property type="evidence" value="ECO:0007669"/>
    <property type="project" value="TreeGrafter"/>
</dbReference>
<dbReference type="PANTHER" id="PTHR30061">
    <property type="entry name" value="MALTOSE-BINDING PERIPLASMIC PROTEIN"/>
    <property type="match status" value="1"/>
</dbReference>
<feature type="chain" id="PRO_5039470930" description="Sugar ABC transporter substrate-binding protein" evidence="4">
    <location>
        <begin position="25"/>
        <end position="438"/>
    </location>
</feature>
<dbReference type="AlphaFoldDB" id="A0A1Q2CTG3"/>
<evidence type="ECO:0008006" key="7">
    <source>
        <dbReference type="Google" id="ProtNLM"/>
    </source>
</evidence>
<evidence type="ECO:0000256" key="2">
    <source>
        <dbReference type="ARBA" id="ARBA00022448"/>
    </source>
</evidence>
<comment type="similarity">
    <text evidence="1">Belongs to the bacterial solute-binding protein 1 family.</text>
</comment>